<keyword evidence="1" id="KW-1133">Transmembrane helix</keyword>
<protein>
    <submittedName>
        <fullName evidence="2">Uncharacterized protein</fullName>
    </submittedName>
</protein>
<evidence type="ECO:0000256" key="1">
    <source>
        <dbReference type="SAM" id="Phobius"/>
    </source>
</evidence>
<keyword evidence="3" id="KW-1185">Reference proteome</keyword>
<gene>
    <name evidence="2" type="ORF">CYCCA115_LOCUS5831</name>
</gene>
<dbReference type="Proteomes" id="UP001295423">
    <property type="component" value="Unassembled WGS sequence"/>
</dbReference>
<name>A0AAD2CKR7_9STRA</name>
<keyword evidence="1" id="KW-0812">Transmembrane</keyword>
<dbReference type="SUPFAM" id="SSF81321">
    <property type="entry name" value="Family A G protein-coupled receptor-like"/>
    <property type="match status" value="1"/>
</dbReference>
<evidence type="ECO:0000313" key="3">
    <source>
        <dbReference type="Proteomes" id="UP001295423"/>
    </source>
</evidence>
<keyword evidence="1" id="KW-0472">Membrane</keyword>
<proteinExistence type="predicted"/>
<organism evidence="2 3">
    <name type="scientific">Cylindrotheca closterium</name>
    <dbReference type="NCBI Taxonomy" id="2856"/>
    <lineage>
        <taxon>Eukaryota</taxon>
        <taxon>Sar</taxon>
        <taxon>Stramenopiles</taxon>
        <taxon>Ochrophyta</taxon>
        <taxon>Bacillariophyta</taxon>
        <taxon>Bacillariophyceae</taxon>
        <taxon>Bacillariophycidae</taxon>
        <taxon>Bacillariales</taxon>
        <taxon>Bacillariaceae</taxon>
        <taxon>Cylindrotheca</taxon>
    </lineage>
</organism>
<sequence length="176" mass="19500">MADDQRVSSLSETQDIILCTLMIFSGVLSVFGSSTIVYRVLKNPTGTNSYVRIMLGLSFFDIVASIAFILTPFMLPAETSHRVWASGTAVTCSFLGWMTQPTFGVPFDLYREVRLGMRDSVNLHFYCSVVESLPRDSPPCFCLNLKDMAAGLRMFRETVGLKVAALDRPSVGFTED</sequence>
<comment type="caution">
    <text evidence="2">The sequence shown here is derived from an EMBL/GenBank/DDBJ whole genome shotgun (WGS) entry which is preliminary data.</text>
</comment>
<feature type="transmembrane region" description="Helical" evidence="1">
    <location>
        <begin position="16"/>
        <end position="41"/>
    </location>
</feature>
<evidence type="ECO:0000313" key="2">
    <source>
        <dbReference type="EMBL" id="CAJ1937814.1"/>
    </source>
</evidence>
<feature type="transmembrane region" description="Helical" evidence="1">
    <location>
        <begin position="53"/>
        <end position="75"/>
    </location>
</feature>
<accession>A0AAD2CKR7</accession>
<dbReference type="AlphaFoldDB" id="A0AAD2CKR7"/>
<reference evidence="2" key="1">
    <citation type="submission" date="2023-08" db="EMBL/GenBank/DDBJ databases">
        <authorList>
            <person name="Audoor S."/>
            <person name="Bilcke G."/>
        </authorList>
    </citation>
    <scope>NUCLEOTIDE SEQUENCE</scope>
</reference>
<dbReference type="EMBL" id="CAKOGP040000668">
    <property type="protein sequence ID" value="CAJ1937814.1"/>
    <property type="molecule type" value="Genomic_DNA"/>
</dbReference>
<dbReference type="Gene3D" id="1.20.1070.10">
    <property type="entry name" value="Rhodopsin 7-helix transmembrane proteins"/>
    <property type="match status" value="1"/>
</dbReference>